<keyword evidence="1" id="KW-0449">Lipoprotein</keyword>
<dbReference type="EnsemblBacteria" id="ABF92923">
    <property type="protein sequence ID" value="ABF92923"/>
    <property type="gene ID" value="MXAN_6471"/>
</dbReference>
<name>Q1CYD0_MYXXD</name>
<dbReference type="PROSITE" id="PS51257">
    <property type="entry name" value="PROKAR_LIPOPROTEIN"/>
    <property type="match status" value="1"/>
</dbReference>
<dbReference type="KEGG" id="mxa:MXAN_6471"/>
<evidence type="ECO:0000313" key="1">
    <source>
        <dbReference type="EMBL" id="ABF92923.1"/>
    </source>
</evidence>
<dbReference type="eggNOG" id="ENOG5032PVR">
    <property type="taxonomic scope" value="Bacteria"/>
</dbReference>
<reference evidence="1 2" key="1">
    <citation type="journal article" date="2006" name="Proc. Natl. Acad. Sci. U.S.A.">
        <title>Evolution of sensory complexity recorded in a myxobacterial genome.</title>
        <authorList>
            <person name="Goldman B.S."/>
            <person name="Nierman W.C."/>
            <person name="Kaiser D."/>
            <person name="Slater S.C."/>
            <person name="Durkin A.S."/>
            <person name="Eisen J.A."/>
            <person name="Ronning C.M."/>
            <person name="Barbazuk W.B."/>
            <person name="Blanchard M."/>
            <person name="Field C."/>
            <person name="Halling C."/>
            <person name="Hinkle G."/>
            <person name="Iartchuk O."/>
            <person name="Kim H.S."/>
            <person name="Mackenzie C."/>
            <person name="Madupu R."/>
            <person name="Miller N."/>
            <person name="Shvartsbeyn A."/>
            <person name="Sullivan S.A."/>
            <person name="Vaudin M."/>
            <person name="Wiegand R."/>
            <person name="Kaplan H.B."/>
        </authorList>
    </citation>
    <scope>NUCLEOTIDE SEQUENCE [LARGE SCALE GENOMIC DNA]</scope>
    <source>
        <strain evidence="2">DK1622</strain>
    </source>
</reference>
<gene>
    <name evidence="1" type="ordered locus">MXAN_6471</name>
</gene>
<dbReference type="EMBL" id="CP000113">
    <property type="protein sequence ID" value="ABF92923.1"/>
    <property type="molecule type" value="Genomic_DNA"/>
</dbReference>
<dbReference type="Proteomes" id="UP000002402">
    <property type="component" value="Chromosome"/>
</dbReference>
<sequence>MAAMRCCHDGGASLRRALAWGPLLGLCGCSALGIYRFDKPERAPANESVTIPSQIEGGVALTGPMMAALKVAMDDFRPPWVTAEKQEHLEEKCLADWRYIDARVVQANDDLFYVTFSPNLSACGPGLVLLDGGVVYAIDGKGRILAEGE</sequence>
<accession>Q1CYD0</accession>
<protein>
    <submittedName>
        <fullName evidence="1">Lipoprotein</fullName>
    </submittedName>
</protein>
<proteinExistence type="predicted"/>
<dbReference type="AlphaFoldDB" id="Q1CYD0"/>
<evidence type="ECO:0000313" key="2">
    <source>
        <dbReference type="Proteomes" id="UP000002402"/>
    </source>
</evidence>
<organism evidence="1 2">
    <name type="scientific">Myxococcus xanthus (strain DK1622)</name>
    <dbReference type="NCBI Taxonomy" id="246197"/>
    <lineage>
        <taxon>Bacteria</taxon>
        <taxon>Pseudomonadati</taxon>
        <taxon>Myxococcota</taxon>
        <taxon>Myxococcia</taxon>
        <taxon>Myxococcales</taxon>
        <taxon>Cystobacterineae</taxon>
        <taxon>Myxococcaceae</taxon>
        <taxon>Myxococcus</taxon>
    </lineage>
</organism>
<dbReference type="HOGENOM" id="CLU_147976_0_0_7"/>
<keyword evidence="2" id="KW-1185">Reference proteome</keyword>